<evidence type="ECO:0000313" key="4">
    <source>
        <dbReference type="EMBL" id="PWQ99142.1"/>
    </source>
</evidence>
<feature type="region of interest" description="Disordered" evidence="1">
    <location>
        <begin position="151"/>
        <end position="261"/>
    </location>
</feature>
<evidence type="ECO:0000256" key="2">
    <source>
        <dbReference type="SAM" id="Phobius"/>
    </source>
</evidence>
<dbReference type="RefSeq" id="WP_109836903.1">
    <property type="nucleotide sequence ID" value="NZ_QGKM01000013.1"/>
</dbReference>
<keyword evidence="5" id="KW-1185">Reference proteome</keyword>
<dbReference type="GO" id="GO:0003677">
    <property type="term" value="F:DNA binding"/>
    <property type="evidence" value="ECO:0007669"/>
    <property type="project" value="InterPro"/>
</dbReference>
<dbReference type="CDD" id="cd00093">
    <property type="entry name" value="HTH_XRE"/>
    <property type="match status" value="1"/>
</dbReference>
<feature type="compositionally biased region" description="Polar residues" evidence="1">
    <location>
        <begin position="151"/>
        <end position="172"/>
    </location>
</feature>
<accession>A0A317CS49</accession>
<dbReference type="PANTHER" id="PTHR34475">
    <property type="match status" value="1"/>
</dbReference>
<keyword evidence="2" id="KW-0472">Membrane</keyword>
<name>A0A317CS49_9GAMM</name>
<dbReference type="InterPro" id="IPR001387">
    <property type="entry name" value="Cro/C1-type_HTH"/>
</dbReference>
<gene>
    <name evidence="4" type="ORF">DKW60_06830</name>
</gene>
<evidence type="ECO:0000313" key="5">
    <source>
        <dbReference type="Proteomes" id="UP000245539"/>
    </source>
</evidence>
<dbReference type="Pfam" id="PF13413">
    <property type="entry name" value="HTH_25"/>
    <property type="match status" value="1"/>
</dbReference>
<evidence type="ECO:0000259" key="3">
    <source>
        <dbReference type="Pfam" id="PF13464"/>
    </source>
</evidence>
<dbReference type="Pfam" id="PF13464">
    <property type="entry name" value="RodZ_C"/>
    <property type="match status" value="1"/>
</dbReference>
<reference evidence="4 5" key="1">
    <citation type="submission" date="2018-05" db="EMBL/GenBank/DDBJ databases">
        <title>Leucothrix arctica sp. nov., isolated from Arctic seawater.</title>
        <authorList>
            <person name="Choi A."/>
            <person name="Baek K."/>
        </authorList>
    </citation>
    <scope>NUCLEOTIDE SEQUENCE [LARGE SCALE GENOMIC DNA]</scope>
    <source>
        <strain evidence="4 5">JCM 18388</strain>
    </source>
</reference>
<feature type="compositionally biased region" description="Acidic residues" evidence="1">
    <location>
        <begin position="234"/>
        <end position="253"/>
    </location>
</feature>
<organism evidence="4 5">
    <name type="scientific">Leucothrix pacifica</name>
    <dbReference type="NCBI Taxonomy" id="1247513"/>
    <lineage>
        <taxon>Bacteria</taxon>
        <taxon>Pseudomonadati</taxon>
        <taxon>Pseudomonadota</taxon>
        <taxon>Gammaproteobacteria</taxon>
        <taxon>Thiotrichales</taxon>
        <taxon>Thiotrichaceae</taxon>
        <taxon>Leucothrix</taxon>
    </lineage>
</organism>
<keyword evidence="2" id="KW-0812">Transmembrane</keyword>
<feature type="transmembrane region" description="Helical" evidence="2">
    <location>
        <begin position="120"/>
        <end position="139"/>
    </location>
</feature>
<comment type="caution">
    <text evidence="4">The sequence shown here is derived from an EMBL/GenBank/DDBJ whole genome shotgun (WGS) entry which is preliminary data.</text>
</comment>
<feature type="domain" description="Cytoskeleton protein RodZ-like C-terminal" evidence="3">
    <location>
        <begin position="269"/>
        <end position="339"/>
    </location>
</feature>
<feature type="compositionally biased region" description="Low complexity" evidence="1">
    <location>
        <begin position="217"/>
        <end position="233"/>
    </location>
</feature>
<dbReference type="InterPro" id="IPR025194">
    <property type="entry name" value="RodZ-like_C"/>
</dbReference>
<dbReference type="InterPro" id="IPR010982">
    <property type="entry name" value="Lambda_DNA-bd_dom_sf"/>
</dbReference>
<keyword evidence="2" id="KW-1133">Transmembrane helix</keyword>
<dbReference type="Gene3D" id="1.10.260.40">
    <property type="entry name" value="lambda repressor-like DNA-binding domains"/>
    <property type="match status" value="1"/>
</dbReference>
<protein>
    <recommendedName>
        <fullName evidence="3">Cytoskeleton protein RodZ-like C-terminal domain-containing protein</fullName>
    </recommendedName>
</protein>
<proteinExistence type="predicted"/>
<dbReference type="OrthoDB" id="9790252at2"/>
<dbReference type="AlphaFoldDB" id="A0A317CS49"/>
<sequence>MAVDQTIESSEVTDVLPGDLTAILRHHREEHGLNVNQVAEALCLSPKIITALEAEKLDELPEPPYVRGYLRSFAKFTEVDPTEMINAYEKLRGAKPNELDYHFANSPATNQRKRGISSGILKFGLLIVLLGLLAILSMIPGVRDWASTTWSSFSQQSDPGFTATNQNDNPLLTGNIPPPLPINEDGATGDTPVEGEAASTDTVNTGFPSVADAPVSADATTNTEANATTPETEAATEETETAEGSESADDTETDTASVEVPEGSSALKLVFNDEVWMRIRDSEKKKLFEALSQKGDTKELVLPKPMEIRVGNAQSLELTVDGKPFDLAPFTRGSVANFTIE</sequence>
<dbReference type="EMBL" id="QGKM01000013">
    <property type="protein sequence ID" value="PWQ99142.1"/>
    <property type="molecule type" value="Genomic_DNA"/>
</dbReference>
<dbReference type="PANTHER" id="PTHR34475:SF1">
    <property type="entry name" value="CYTOSKELETON PROTEIN RODZ"/>
    <property type="match status" value="1"/>
</dbReference>
<evidence type="ECO:0000256" key="1">
    <source>
        <dbReference type="SAM" id="MobiDB-lite"/>
    </source>
</evidence>
<dbReference type="Proteomes" id="UP000245539">
    <property type="component" value="Unassembled WGS sequence"/>
</dbReference>
<dbReference type="InterPro" id="IPR050400">
    <property type="entry name" value="Bact_Cytoskel_RodZ"/>
</dbReference>